<dbReference type="PANTHER" id="PTHR24171">
    <property type="entry name" value="ANKYRIN REPEAT DOMAIN-CONTAINING PROTEIN 39-RELATED"/>
    <property type="match status" value="1"/>
</dbReference>
<feature type="repeat" description="ANK" evidence="3">
    <location>
        <begin position="512"/>
        <end position="544"/>
    </location>
</feature>
<evidence type="ECO:0000256" key="2">
    <source>
        <dbReference type="ARBA" id="ARBA00023043"/>
    </source>
</evidence>
<dbReference type="EMBL" id="AMYD01003305">
    <property type="protein sequence ID" value="EQB46658.1"/>
    <property type="molecule type" value="Genomic_DNA"/>
</dbReference>
<dbReference type="InterPro" id="IPR002110">
    <property type="entry name" value="Ankyrin_rpt"/>
</dbReference>
<dbReference type="SMART" id="SM00248">
    <property type="entry name" value="ANK"/>
    <property type="match status" value="5"/>
</dbReference>
<dbReference type="CDD" id="cd00180">
    <property type="entry name" value="PKc"/>
    <property type="match status" value="1"/>
</dbReference>
<dbReference type="Pfam" id="PF12796">
    <property type="entry name" value="Ank_2"/>
    <property type="match status" value="2"/>
</dbReference>
<dbReference type="OrthoDB" id="4799075at2759"/>
<evidence type="ECO:0000259" key="6">
    <source>
        <dbReference type="PROSITE" id="PS50011"/>
    </source>
</evidence>
<protein>
    <recommendedName>
        <fullName evidence="6">Protein kinase domain-containing protein</fullName>
    </recommendedName>
</protein>
<dbReference type="GO" id="GO:0005524">
    <property type="term" value="F:ATP binding"/>
    <property type="evidence" value="ECO:0007669"/>
    <property type="project" value="InterPro"/>
</dbReference>
<dbReference type="InterPro" id="IPR011009">
    <property type="entry name" value="Kinase-like_dom_sf"/>
</dbReference>
<feature type="region of interest" description="Disordered" evidence="4">
    <location>
        <begin position="668"/>
        <end position="687"/>
    </location>
</feature>
<dbReference type="SMART" id="SM00220">
    <property type="entry name" value="S_TKc"/>
    <property type="match status" value="1"/>
</dbReference>
<feature type="region of interest" description="Disordered" evidence="4">
    <location>
        <begin position="625"/>
        <end position="658"/>
    </location>
</feature>
<evidence type="ECO:0000313" key="8">
    <source>
        <dbReference type="Proteomes" id="UP000015530"/>
    </source>
</evidence>
<feature type="repeat" description="ANK" evidence="3">
    <location>
        <begin position="478"/>
        <end position="511"/>
    </location>
</feature>
<feature type="transmembrane region" description="Helical" evidence="5">
    <location>
        <begin position="842"/>
        <end position="862"/>
    </location>
</feature>
<dbReference type="GO" id="GO:0004672">
    <property type="term" value="F:protein kinase activity"/>
    <property type="evidence" value="ECO:0007669"/>
    <property type="project" value="InterPro"/>
</dbReference>
<dbReference type="Pfam" id="PF00069">
    <property type="entry name" value="Pkinase"/>
    <property type="match status" value="1"/>
</dbReference>
<dbReference type="Proteomes" id="UP000015530">
    <property type="component" value="Unassembled WGS sequence"/>
</dbReference>
<feature type="compositionally biased region" description="Acidic residues" evidence="4">
    <location>
        <begin position="673"/>
        <end position="687"/>
    </location>
</feature>
<dbReference type="SUPFAM" id="SSF56112">
    <property type="entry name" value="Protein kinase-like (PK-like)"/>
    <property type="match status" value="1"/>
</dbReference>
<feature type="repeat" description="ANK" evidence="3">
    <location>
        <begin position="441"/>
        <end position="473"/>
    </location>
</feature>
<evidence type="ECO:0000256" key="1">
    <source>
        <dbReference type="ARBA" id="ARBA00022737"/>
    </source>
</evidence>
<dbReference type="PROSITE" id="PS00108">
    <property type="entry name" value="PROTEIN_KINASE_ST"/>
    <property type="match status" value="1"/>
</dbReference>
<keyword evidence="5" id="KW-0472">Membrane</keyword>
<dbReference type="Gene3D" id="1.10.510.10">
    <property type="entry name" value="Transferase(Phosphotransferase) domain 1"/>
    <property type="match status" value="1"/>
</dbReference>
<dbReference type="PROSITE" id="PS50297">
    <property type="entry name" value="ANK_REP_REGION"/>
    <property type="match status" value="3"/>
</dbReference>
<keyword evidence="2 3" id="KW-0040">ANK repeat</keyword>
<dbReference type="AlphaFoldDB" id="T0K1R3"/>
<dbReference type="STRING" id="1237896.T0K1R3"/>
<dbReference type="InterPro" id="IPR036770">
    <property type="entry name" value="Ankyrin_rpt-contain_sf"/>
</dbReference>
<dbReference type="InterPro" id="IPR000719">
    <property type="entry name" value="Prot_kinase_dom"/>
</dbReference>
<reference evidence="8" key="1">
    <citation type="journal article" date="2013" name="Mol. Plant Microbe Interact.">
        <title>Global aspects of pacC regulation of pathogenicity genes in Colletotrichum gloeosporioides as revealed by transcriptome analysis.</title>
        <authorList>
            <person name="Alkan N."/>
            <person name="Meng X."/>
            <person name="Friedlander G."/>
            <person name="Reuveni E."/>
            <person name="Sukno S."/>
            <person name="Sherman A."/>
            <person name="Thon M."/>
            <person name="Fluhr R."/>
            <person name="Prusky D."/>
        </authorList>
    </citation>
    <scope>NUCLEOTIDE SEQUENCE [LARGE SCALE GENOMIC DNA]</scope>
    <source>
        <strain evidence="8">Cg-14</strain>
    </source>
</reference>
<dbReference type="HOGENOM" id="CLU_330371_0_0_1"/>
<feature type="transmembrane region" description="Helical" evidence="5">
    <location>
        <begin position="815"/>
        <end position="835"/>
    </location>
</feature>
<comment type="caution">
    <text evidence="7">The sequence shown here is derived from an EMBL/GenBank/DDBJ whole genome shotgun (WGS) entry which is preliminary data.</text>
</comment>
<evidence type="ECO:0000256" key="3">
    <source>
        <dbReference type="PROSITE-ProRule" id="PRU00023"/>
    </source>
</evidence>
<proteinExistence type="predicted"/>
<dbReference type="PROSITE" id="PS50011">
    <property type="entry name" value="PROTEIN_KINASE_DOM"/>
    <property type="match status" value="1"/>
</dbReference>
<dbReference type="PANTHER" id="PTHR24171:SF9">
    <property type="entry name" value="ANKYRIN REPEAT DOMAIN-CONTAINING PROTEIN 39"/>
    <property type="match status" value="1"/>
</dbReference>
<gene>
    <name evidence="7" type="ORF">CGLO_14290</name>
</gene>
<keyword evidence="1" id="KW-0677">Repeat</keyword>
<dbReference type="SUPFAM" id="SSF48403">
    <property type="entry name" value="Ankyrin repeat"/>
    <property type="match status" value="1"/>
</dbReference>
<name>T0K1R3_COLGC</name>
<evidence type="ECO:0000313" key="7">
    <source>
        <dbReference type="EMBL" id="EQB46658.1"/>
    </source>
</evidence>
<sequence length="868" mass="96881">MSSSISDREMPYFVSNPPLYKGGELKSLPKFKGTDNVVLDCLTGLDKQLHFETNGVIARKSFKLALLSNPDDLKFDKERFQKELELLCHAQHHHVVKLIYAYMYEPREGDSDSVHPHAAIIMEKAQQLCEELDNQCDSNEELILKWFGCLATTVVYLHGIGIRHGDIKPENILVRNNKVLLADFGISNMILGRTLSTTKQGAQRPRTEAYCAPEIDGGSSRSFSADIFSLGAVFTWMLAGLLNEEQELRTALRGNSHNGSPSFAANLASVKSKMESWKPKLPKRQYSQVWKDGVPTWQRDLISLCQEMMHEDHFKRPTASDVAKRIFRLNLSGQNVPCQCGSSPETPRARLLYFCQKGGIGTHMDPASLQSLNATVGAVQQAAAHGHLEDLQALQRHGFDINLPDHSGQTALHCAASFGEEGIVTYLLRLPEIHEAVKDNDQRTALHYAAGRGHARIVEKLLDASKDSAVYAQQKDKDGRTAFHFAAARGRRQVMESLIRLHGQDVNQTDLNGVTALHLAAGYGSVGVVDLLLGHGVKTGLAQREPEWSCLNFAINGHQTRDESEDRGRYDDVLERLVRNVNLPTRLRAACANAANGEPCDDLGRKRYVCDFVRRDMGYDIAWEPSTRSERNQEEATPATSFFKKNSMRESSDQEEGGYIMESKVSKFQGDNEGQDDEDQDDEDQDEVNPYEVYQDVEDQDDDHYNNDYQEQAFTILFHGHNLVSVIKQNSSGSAKKVLCDNYTYPSLIESDLDEHMMAMAETIQQGLKNPDLGLKERSVINGLPKLRSPPGIIREQGKSGCGFHTTQGYCLIKVLFWAGVMFLPGLAFIILWLLKVDALDLQNAFVPITFLAAVIAIILGITQMRGV</sequence>
<evidence type="ECO:0000256" key="5">
    <source>
        <dbReference type="SAM" id="Phobius"/>
    </source>
</evidence>
<keyword evidence="5" id="KW-0812">Transmembrane</keyword>
<evidence type="ECO:0000256" key="4">
    <source>
        <dbReference type="SAM" id="MobiDB-lite"/>
    </source>
</evidence>
<accession>T0K1R3</accession>
<dbReference type="InterPro" id="IPR008271">
    <property type="entry name" value="Ser/Thr_kinase_AS"/>
</dbReference>
<dbReference type="Gene3D" id="1.25.40.20">
    <property type="entry name" value="Ankyrin repeat-containing domain"/>
    <property type="match status" value="3"/>
</dbReference>
<organism evidence="7 8">
    <name type="scientific">Colletotrichum gloeosporioides (strain Cg-14)</name>
    <name type="common">Anthracnose fungus</name>
    <name type="synonym">Glomerella cingulata</name>
    <dbReference type="NCBI Taxonomy" id="1237896"/>
    <lineage>
        <taxon>Eukaryota</taxon>
        <taxon>Fungi</taxon>
        <taxon>Dikarya</taxon>
        <taxon>Ascomycota</taxon>
        <taxon>Pezizomycotina</taxon>
        <taxon>Sordariomycetes</taxon>
        <taxon>Hypocreomycetidae</taxon>
        <taxon>Glomerellales</taxon>
        <taxon>Glomerellaceae</taxon>
        <taxon>Colletotrichum</taxon>
        <taxon>Colletotrichum gloeosporioides species complex</taxon>
    </lineage>
</organism>
<feature type="domain" description="Protein kinase" evidence="6">
    <location>
        <begin position="1"/>
        <end position="328"/>
    </location>
</feature>
<keyword evidence="5" id="KW-1133">Transmembrane helix</keyword>
<dbReference type="PROSITE" id="PS50088">
    <property type="entry name" value="ANK_REPEAT"/>
    <property type="match status" value="3"/>
</dbReference>